<sequence>MLRYAVQCDAQGGALGQRVVMFHSLALPPLSVLTRLMPLRFQHKPTRLLNDLGQRFSSLCVRAIAEGYTETEQKVRRATSNSYDQPSPLELDELVELSCDRCVLL</sequence>
<dbReference type="Proteomes" id="UP000077266">
    <property type="component" value="Unassembled WGS sequence"/>
</dbReference>
<protein>
    <submittedName>
        <fullName evidence="1">Uncharacterized protein</fullName>
    </submittedName>
</protein>
<dbReference type="EMBL" id="KV426382">
    <property type="protein sequence ID" value="KZV81563.1"/>
    <property type="molecule type" value="Genomic_DNA"/>
</dbReference>
<dbReference type="AlphaFoldDB" id="A0A165C021"/>
<keyword evidence="2" id="KW-1185">Reference proteome</keyword>
<evidence type="ECO:0000313" key="1">
    <source>
        <dbReference type="EMBL" id="KZV81563.1"/>
    </source>
</evidence>
<accession>A0A165C021</accession>
<name>A0A165C021_EXIGL</name>
<proteinExistence type="predicted"/>
<reference evidence="1 2" key="1">
    <citation type="journal article" date="2016" name="Mol. Biol. Evol.">
        <title>Comparative Genomics of Early-Diverging Mushroom-Forming Fungi Provides Insights into the Origins of Lignocellulose Decay Capabilities.</title>
        <authorList>
            <person name="Nagy L.G."/>
            <person name="Riley R."/>
            <person name="Tritt A."/>
            <person name="Adam C."/>
            <person name="Daum C."/>
            <person name="Floudas D."/>
            <person name="Sun H."/>
            <person name="Yadav J.S."/>
            <person name="Pangilinan J."/>
            <person name="Larsson K.H."/>
            <person name="Matsuura K."/>
            <person name="Barry K."/>
            <person name="Labutti K."/>
            <person name="Kuo R."/>
            <person name="Ohm R.A."/>
            <person name="Bhattacharya S.S."/>
            <person name="Shirouzu T."/>
            <person name="Yoshinaga Y."/>
            <person name="Martin F.M."/>
            <person name="Grigoriev I.V."/>
            <person name="Hibbett D.S."/>
        </authorList>
    </citation>
    <scope>NUCLEOTIDE SEQUENCE [LARGE SCALE GENOMIC DNA]</scope>
    <source>
        <strain evidence="1 2">HHB12029</strain>
    </source>
</reference>
<evidence type="ECO:0000313" key="2">
    <source>
        <dbReference type="Proteomes" id="UP000077266"/>
    </source>
</evidence>
<dbReference type="InParanoid" id="A0A165C021"/>
<gene>
    <name evidence="1" type="ORF">EXIGLDRAFT_731118</name>
</gene>
<organism evidence="1 2">
    <name type="scientific">Exidia glandulosa HHB12029</name>
    <dbReference type="NCBI Taxonomy" id="1314781"/>
    <lineage>
        <taxon>Eukaryota</taxon>
        <taxon>Fungi</taxon>
        <taxon>Dikarya</taxon>
        <taxon>Basidiomycota</taxon>
        <taxon>Agaricomycotina</taxon>
        <taxon>Agaricomycetes</taxon>
        <taxon>Auriculariales</taxon>
        <taxon>Exidiaceae</taxon>
        <taxon>Exidia</taxon>
    </lineage>
</organism>